<feature type="signal peptide" evidence="1">
    <location>
        <begin position="1"/>
        <end position="19"/>
    </location>
</feature>
<organism evidence="3 4">
    <name type="scientific">Sulfurimonas marina</name>
    <dbReference type="NCBI Taxonomy" id="2590551"/>
    <lineage>
        <taxon>Bacteria</taxon>
        <taxon>Pseudomonadati</taxon>
        <taxon>Campylobacterota</taxon>
        <taxon>Epsilonproteobacteria</taxon>
        <taxon>Campylobacterales</taxon>
        <taxon>Sulfurimonadaceae</taxon>
        <taxon>Sulfurimonas</taxon>
    </lineage>
</organism>
<reference evidence="3 4" key="1">
    <citation type="submission" date="2019-06" db="EMBL/GenBank/DDBJ databases">
        <title>Sulfurimonas gotlandica sp. nov., a chemoautotrophic and psychrotolerant epsilonproteobacterium isolated from a pelagic redoxcline, and an emended description of the genus Sulfurimonas.</title>
        <authorList>
            <person name="Wang S."/>
            <person name="Jiang L."/>
            <person name="Shao Z."/>
        </authorList>
    </citation>
    <scope>NUCLEOTIDE SEQUENCE [LARGE SCALE GENOMIC DNA]</scope>
    <source>
        <strain evidence="3 4">B2</strain>
    </source>
</reference>
<dbReference type="AlphaFoldDB" id="A0A7M1AUT3"/>
<evidence type="ECO:0000313" key="4">
    <source>
        <dbReference type="Proteomes" id="UP000593910"/>
    </source>
</evidence>
<dbReference type="EMBL" id="CP041165">
    <property type="protein sequence ID" value="QOP41193.1"/>
    <property type="molecule type" value="Genomic_DNA"/>
</dbReference>
<dbReference type="Pfam" id="PF07603">
    <property type="entry name" value="Lcl_C"/>
    <property type="match status" value="1"/>
</dbReference>
<name>A0A7M1AUT3_9BACT</name>
<keyword evidence="4" id="KW-1185">Reference proteome</keyword>
<dbReference type="Proteomes" id="UP000593910">
    <property type="component" value="Chromosome"/>
</dbReference>
<evidence type="ECO:0000259" key="2">
    <source>
        <dbReference type="Pfam" id="PF07603"/>
    </source>
</evidence>
<dbReference type="KEGG" id="smax:FJR03_05330"/>
<feature type="chain" id="PRO_5032726689" evidence="1">
    <location>
        <begin position="20"/>
        <end position="132"/>
    </location>
</feature>
<protein>
    <submittedName>
        <fullName evidence="3">DUF1566 domain-containing protein</fullName>
    </submittedName>
</protein>
<feature type="domain" description="Lcl C-terminal" evidence="2">
    <location>
        <begin position="24"/>
        <end position="129"/>
    </location>
</feature>
<proteinExistence type="predicted"/>
<dbReference type="RefSeq" id="WP_193114612.1">
    <property type="nucleotide sequence ID" value="NZ_CP041165.1"/>
</dbReference>
<keyword evidence="1" id="KW-0732">Signal</keyword>
<accession>A0A7M1AUT3</accession>
<sequence length="132" mass="15432">MLKKFAAVFLLFSAIAMSAQESYVVDKKHDLMWQDSDEKVIDIWKMARSHCSQLTLGGYDNWRLPTKWELVELSKDNELKQTFKHMKHNVFWSSDDDPKDHYNAITVYSGNGFISNSDKCEEYATICVRTNR</sequence>
<dbReference type="InterPro" id="IPR011460">
    <property type="entry name" value="Lcl_C"/>
</dbReference>
<gene>
    <name evidence="3" type="ORF">FJR03_05330</name>
</gene>
<evidence type="ECO:0000256" key="1">
    <source>
        <dbReference type="SAM" id="SignalP"/>
    </source>
</evidence>
<evidence type="ECO:0000313" key="3">
    <source>
        <dbReference type="EMBL" id="QOP41193.1"/>
    </source>
</evidence>